<comment type="caution">
    <text evidence="9">The sequence shown here is derived from an EMBL/GenBank/DDBJ whole genome shotgun (WGS) entry which is preliminary data.</text>
</comment>
<keyword evidence="10" id="KW-1185">Reference proteome</keyword>
<organism evidence="9 10">
    <name type="scientific">Segnochrobactrum spirostomi</name>
    <dbReference type="NCBI Taxonomy" id="2608987"/>
    <lineage>
        <taxon>Bacteria</taxon>
        <taxon>Pseudomonadati</taxon>
        <taxon>Pseudomonadota</taxon>
        <taxon>Alphaproteobacteria</taxon>
        <taxon>Hyphomicrobiales</taxon>
        <taxon>Segnochrobactraceae</taxon>
        <taxon>Segnochrobactrum</taxon>
    </lineage>
</organism>
<comment type="similarity">
    <text evidence="2">Belongs to the AzlC family.</text>
</comment>
<keyword evidence="3" id="KW-0813">Transport</keyword>
<dbReference type="InterPro" id="IPR011606">
    <property type="entry name" value="Brnchd-chn_aa_trnsp_permease"/>
</dbReference>
<dbReference type="GO" id="GO:0005886">
    <property type="term" value="C:plasma membrane"/>
    <property type="evidence" value="ECO:0007669"/>
    <property type="project" value="UniProtKB-SubCell"/>
</dbReference>
<evidence type="ECO:0000256" key="7">
    <source>
        <dbReference type="ARBA" id="ARBA00023136"/>
    </source>
</evidence>
<dbReference type="Proteomes" id="UP000332515">
    <property type="component" value="Unassembled WGS sequence"/>
</dbReference>
<evidence type="ECO:0000313" key="10">
    <source>
        <dbReference type="Proteomes" id="UP000332515"/>
    </source>
</evidence>
<dbReference type="PANTHER" id="PTHR34979">
    <property type="entry name" value="INNER MEMBRANE PROTEIN YGAZ"/>
    <property type="match status" value="1"/>
</dbReference>
<feature type="transmembrane region" description="Helical" evidence="8">
    <location>
        <begin position="49"/>
        <end position="68"/>
    </location>
</feature>
<evidence type="ECO:0000256" key="8">
    <source>
        <dbReference type="SAM" id="Phobius"/>
    </source>
</evidence>
<name>A0A6A7XYJ5_9HYPH</name>
<feature type="transmembrane region" description="Helical" evidence="8">
    <location>
        <begin position="20"/>
        <end position="42"/>
    </location>
</feature>
<dbReference type="EMBL" id="VWNA01000001">
    <property type="protein sequence ID" value="MQT11535.1"/>
    <property type="molecule type" value="Genomic_DNA"/>
</dbReference>
<accession>A0A6A7XYJ5</accession>
<feature type="transmembrane region" description="Helical" evidence="8">
    <location>
        <begin position="193"/>
        <end position="211"/>
    </location>
</feature>
<evidence type="ECO:0000313" key="9">
    <source>
        <dbReference type="EMBL" id="MQT11535.1"/>
    </source>
</evidence>
<evidence type="ECO:0000256" key="4">
    <source>
        <dbReference type="ARBA" id="ARBA00022475"/>
    </source>
</evidence>
<keyword evidence="5 8" id="KW-0812">Transmembrane</keyword>
<gene>
    <name evidence="9" type="ORF">F0357_02360</name>
</gene>
<keyword evidence="4" id="KW-1003">Cell membrane</keyword>
<dbReference type="AlphaFoldDB" id="A0A6A7XYJ5"/>
<feature type="transmembrane region" description="Helical" evidence="8">
    <location>
        <begin position="137"/>
        <end position="162"/>
    </location>
</feature>
<feature type="transmembrane region" description="Helical" evidence="8">
    <location>
        <begin position="169"/>
        <end position="187"/>
    </location>
</feature>
<proteinExistence type="inferred from homology"/>
<sequence>MPSPPPRSSPPARAEFRDGVVTVLPAVAAALPFGFLLGALAASKGLSPLEMGLMSGLVFAGGSQFVALDLWTSPAAWMSLGLAALIVNVRHVLMGTSIVRKMERFRGVAKPIALFFLADEIWAFAERRAAERSLTPAFYAGTTVPMVAGWLVSTVAGTLAGAVLGDPKIYGFDFAFIAIFIGLLAGFRHKTGFLPAILASAAVATLVHLVWPGPASIAAGAAAGIAAAALAARPDADAPTADDLDPGAMP</sequence>
<evidence type="ECO:0000256" key="3">
    <source>
        <dbReference type="ARBA" id="ARBA00022448"/>
    </source>
</evidence>
<comment type="subcellular location">
    <subcellularLocation>
        <location evidence="1">Cell membrane</location>
        <topology evidence="1">Multi-pass membrane protein</topology>
    </subcellularLocation>
</comment>
<evidence type="ECO:0000256" key="1">
    <source>
        <dbReference type="ARBA" id="ARBA00004651"/>
    </source>
</evidence>
<dbReference type="GO" id="GO:1903785">
    <property type="term" value="P:L-valine transmembrane transport"/>
    <property type="evidence" value="ECO:0007669"/>
    <property type="project" value="TreeGrafter"/>
</dbReference>
<dbReference type="RefSeq" id="WP_153478320.1">
    <property type="nucleotide sequence ID" value="NZ_VWNA01000001.1"/>
</dbReference>
<dbReference type="PANTHER" id="PTHR34979:SF1">
    <property type="entry name" value="INNER MEMBRANE PROTEIN YGAZ"/>
    <property type="match status" value="1"/>
</dbReference>
<keyword evidence="7 8" id="KW-0472">Membrane</keyword>
<evidence type="ECO:0000256" key="5">
    <source>
        <dbReference type="ARBA" id="ARBA00022692"/>
    </source>
</evidence>
<keyword evidence="6 8" id="KW-1133">Transmembrane helix</keyword>
<protein>
    <submittedName>
        <fullName evidence="9">AzlC family ABC transporter permease</fullName>
    </submittedName>
</protein>
<evidence type="ECO:0000256" key="6">
    <source>
        <dbReference type="ARBA" id="ARBA00022989"/>
    </source>
</evidence>
<dbReference type="Pfam" id="PF03591">
    <property type="entry name" value="AzlC"/>
    <property type="match status" value="1"/>
</dbReference>
<reference evidence="9 10" key="1">
    <citation type="submission" date="2019-09" db="EMBL/GenBank/DDBJ databases">
        <title>Segnochrobactrum spirostomi gen. nov., sp. nov., isolated from the ciliate Spirostomum cf. yagiui and description of a novel family, Segnochrobactraceae fam. nov. within the order Rhizobiales of the class Alphaproteobacteria.</title>
        <authorList>
            <person name="Akter S."/>
            <person name="Shazib S.U.A."/>
            <person name="Shin M.K."/>
        </authorList>
    </citation>
    <scope>NUCLEOTIDE SEQUENCE [LARGE SCALE GENOMIC DNA]</scope>
    <source>
        <strain evidence="9 10">Sp-1</strain>
    </source>
</reference>
<feature type="transmembrane region" description="Helical" evidence="8">
    <location>
        <begin position="74"/>
        <end position="93"/>
    </location>
</feature>
<evidence type="ECO:0000256" key="2">
    <source>
        <dbReference type="ARBA" id="ARBA00010735"/>
    </source>
</evidence>